<evidence type="ECO:0000313" key="5">
    <source>
        <dbReference type="Proteomes" id="UP000324383"/>
    </source>
</evidence>
<organism evidence="4 5">
    <name type="scientific">Bacteroides pyogenes</name>
    <dbReference type="NCBI Taxonomy" id="310300"/>
    <lineage>
        <taxon>Bacteria</taxon>
        <taxon>Pseudomonadati</taxon>
        <taxon>Bacteroidota</taxon>
        <taxon>Bacteroidia</taxon>
        <taxon>Bacteroidales</taxon>
        <taxon>Bacteroidaceae</taxon>
        <taxon>Bacteroides</taxon>
    </lineage>
</organism>
<feature type="domain" description="Minor fimbrium subunit Mfa1 C-terminal" evidence="3">
    <location>
        <begin position="387"/>
        <end position="492"/>
    </location>
</feature>
<evidence type="ECO:0000259" key="3">
    <source>
        <dbReference type="Pfam" id="PF15495"/>
    </source>
</evidence>
<dbReference type="InterPro" id="IPR047786">
    <property type="entry name" value="Mfa1_fim"/>
</dbReference>
<dbReference type="Gene3D" id="2.60.40.3690">
    <property type="match status" value="1"/>
</dbReference>
<gene>
    <name evidence="4" type="ORF">FNJ60_08640</name>
</gene>
<feature type="signal peptide" evidence="2">
    <location>
        <begin position="1"/>
        <end position="20"/>
    </location>
</feature>
<feature type="compositionally biased region" description="Low complexity" evidence="1">
    <location>
        <begin position="437"/>
        <end position="450"/>
    </location>
</feature>
<evidence type="ECO:0000313" key="4">
    <source>
        <dbReference type="EMBL" id="TYK33318.1"/>
    </source>
</evidence>
<dbReference type="Pfam" id="PF15495">
    <property type="entry name" value="Fimbrillin_C"/>
    <property type="match status" value="1"/>
</dbReference>
<evidence type="ECO:0000256" key="2">
    <source>
        <dbReference type="SAM" id="SignalP"/>
    </source>
</evidence>
<dbReference type="GO" id="GO:0009418">
    <property type="term" value="C:pilus shaft"/>
    <property type="evidence" value="ECO:0007669"/>
    <property type="project" value="InterPro"/>
</dbReference>
<accession>A0A5D3EBX2</accession>
<dbReference type="InterPro" id="IPR029140">
    <property type="entry name" value="Mfa1_C"/>
</dbReference>
<dbReference type="PROSITE" id="PS51257">
    <property type="entry name" value="PROKAR_LIPOPROTEIN"/>
    <property type="match status" value="1"/>
</dbReference>
<dbReference type="AlphaFoldDB" id="A0A5D3EBX2"/>
<dbReference type="NCBIfam" id="NF038041">
    <property type="entry name" value="fim_Mfa1_fam"/>
    <property type="match status" value="1"/>
</dbReference>
<dbReference type="RefSeq" id="WP_148730514.1">
    <property type="nucleotide sequence ID" value="NZ_JAXFHT010000090.1"/>
</dbReference>
<dbReference type="EMBL" id="VKLW01000017">
    <property type="protein sequence ID" value="TYK33318.1"/>
    <property type="molecule type" value="Genomic_DNA"/>
</dbReference>
<comment type="caution">
    <text evidence="4">The sequence shown here is derived from an EMBL/GenBank/DDBJ whole genome shotgun (WGS) entry which is preliminary data.</text>
</comment>
<reference evidence="4 5" key="1">
    <citation type="submission" date="2019-07" db="EMBL/GenBank/DDBJ databases">
        <title>Draft Genome Sequences of Bacteroides pyogenes Strains Isolated from the Uterus Holstein Dairy Cows with Metritis.</title>
        <authorList>
            <person name="Cunha F."/>
            <person name="Galvao K.N."/>
            <person name="Jeon S.J."/>
            <person name="Jeong K.C."/>
        </authorList>
    </citation>
    <scope>NUCLEOTIDE SEQUENCE [LARGE SCALE GENOMIC DNA]</scope>
    <source>
        <strain evidence="4 5">KG-31</strain>
    </source>
</reference>
<proteinExistence type="predicted"/>
<keyword evidence="2" id="KW-0732">Signal</keyword>
<sequence length="500" mass="55446">MKTNKFLVIAAMALGLGVFAACSNDDEPNVPESKGNTYVGVNIAFSGINNLSRALPNDYNDKGRWKGRDEIKTITIFMVNKEANSVDYTSFNENSFNAIDEHGFLKPTLAVKATKGHKVKSYVVINDQNDILTSTFKKVSAAEFETKFAEEVEAIASQVSTTTGEKDIILMTNDKPANELEVVQATKEQAINGDKNQCKVSVERVVARGIITMSQDIKSKKIPVKKDGKGEAISEIELTEVTYAVGQSNRKFFIMKKSNYETPSPVYTYIPNNNWNTTGKTYFDYTGLKNATEVLAIDNNIENVKKALTDEATSKFVIPVTHANDNYKKGNTTYFEVIAKFKPTKKSFAEGEEEKVKENTYYLGMNDGKFYASREAAAAVAGQKVTEYKNGTMKYILWLNPDKVPGATEGQLAKLSPTVRNQVYHAHISGFKEIGLPGNPLHPNDPNNPTDPEDPNNPENPENPIKPDDPLQTESTYLSVSITVLEWGMHSYEVDLGNDY</sequence>
<feature type="chain" id="PRO_5030116224" description="Minor fimbrium subunit Mfa1 C-terminal domain-containing protein" evidence="2">
    <location>
        <begin position="21"/>
        <end position="500"/>
    </location>
</feature>
<protein>
    <recommendedName>
        <fullName evidence="3">Minor fimbrium subunit Mfa1 C-terminal domain-containing protein</fullName>
    </recommendedName>
</protein>
<name>A0A5D3EBX2_9BACE</name>
<evidence type="ECO:0000256" key="1">
    <source>
        <dbReference type="SAM" id="MobiDB-lite"/>
    </source>
</evidence>
<feature type="region of interest" description="Disordered" evidence="1">
    <location>
        <begin position="434"/>
        <end position="472"/>
    </location>
</feature>
<dbReference type="Proteomes" id="UP000324383">
    <property type="component" value="Unassembled WGS sequence"/>
</dbReference>
<keyword evidence="5" id="KW-1185">Reference proteome</keyword>